<protein>
    <submittedName>
        <fullName evidence="2">Glutaminyl-peptide cyclotransferase</fullName>
    </submittedName>
</protein>
<evidence type="ECO:0000256" key="1">
    <source>
        <dbReference type="SAM" id="SignalP"/>
    </source>
</evidence>
<evidence type="ECO:0000313" key="2">
    <source>
        <dbReference type="EMBL" id="GHD27384.1"/>
    </source>
</evidence>
<dbReference type="Proteomes" id="UP000644693">
    <property type="component" value="Unassembled WGS sequence"/>
</dbReference>
<dbReference type="SUPFAM" id="SSF50969">
    <property type="entry name" value="YVTN repeat-like/Quinoprotein amine dehydrogenase"/>
    <property type="match status" value="1"/>
</dbReference>
<dbReference type="PANTHER" id="PTHR31270">
    <property type="entry name" value="GLUTAMINYL-PEPTIDE CYCLOTRANSFERASE"/>
    <property type="match status" value="1"/>
</dbReference>
<name>A0A919CHZ8_9GAMM</name>
<dbReference type="AlphaFoldDB" id="A0A919CHZ8"/>
<accession>A0A919CHZ8</accession>
<dbReference type="Pfam" id="PF05096">
    <property type="entry name" value="Glu_cyclase_2"/>
    <property type="match status" value="1"/>
</dbReference>
<gene>
    <name evidence="2" type="ORF">GCM10007053_05580</name>
</gene>
<dbReference type="RefSeq" id="WP_189474942.1">
    <property type="nucleotide sequence ID" value="NZ_BMYM01000001.1"/>
</dbReference>
<reference evidence="2" key="2">
    <citation type="submission" date="2020-09" db="EMBL/GenBank/DDBJ databases">
        <authorList>
            <person name="Sun Q."/>
            <person name="Kim S."/>
        </authorList>
    </citation>
    <scope>NUCLEOTIDE SEQUENCE</scope>
    <source>
        <strain evidence="2">KCTC 23430</strain>
    </source>
</reference>
<dbReference type="PANTHER" id="PTHR31270:SF1">
    <property type="entry name" value="GLUTAMINYL-PEPTIDE CYCLOTRANSFERASE"/>
    <property type="match status" value="1"/>
</dbReference>
<evidence type="ECO:0000313" key="3">
    <source>
        <dbReference type="Proteomes" id="UP000644693"/>
    </source>
</evidence>
<feature type="chain" id="PRO_5038070894" evidence="1">
    <location>
        <begin position="20"/>
        <end position="262"/>
    </location>
</feature>
<dbReference type="InterPro" id="IPR007788">
    <property type="entry name" value="QCT"/>
</dbReference>
<dbReference type="GO" id="GO:0016603">
    <property type="term" value="F:glutaminyl-peptide cyclotransferase activity"/>
    <property type="evidence" value="ECO:0007669"/>
    <property type="project" value="InterPro"/>
</dbReference>
<feature type="signal peptide" evidence="1">
    <location>
        <begin position="1"/>
        <end position="19"/>
    </location>
</feature>
<dbReference type="InterPro" id="IPR011044">
    <property type="entry name" value="Quino_amine_DH_bsu"/>
</dbReference>
<reference evidence="2" key="1">
    <citation type="journal article" date="2014" name="Int. J. Syst. Evol. Microbiol.">
        <title>Complete genome sequence of Corynebacterium casei LMG S-19264T (=DSM 44701T), isolated from a smear-ripened cheese.</title>
        <authorList>
            <consortium name="US DOE Joint Genome Institute (JGI-PGF)"/>
            <person name="Walter F."/>
            <person name="Albersmeier A."/>
            <person name="Kalinowski J."/>
            <person name="Ruckert C."/>
        </authorList>
    </citation>
    <scope>NUCLEOTIDE SEQUENCE</scope>
    <source>
        <strain evidence="2">KCTC 23430</strain>
    </source>
</reference>
<dbReference type="EMBL" id="BMYM01000001">
    <property type="protein sequence ID" value="GHD27384.1"/>
    <property type="molecule type" value="Genomic_DNA"/>
</dbReference>
<comment type="caution">
    <text evidence="2">The sequence shown here is derived from an EMBL/GenBank/DDBJ whole genome shotgun (WGS) entry which is preliminary data.</text>
</comment>
<sequence>MPVFRFALLIALMSCGVAAQTQWDFTVVDRKPQTRDNFVQGLEIVGDKLYLSSGMYGQSRLRRYDFDSGELELERPLDPRLFAEGVTVLNDRVYQLTWRARLGLVYQREALEPLELFRLPGEGWGITHNGKELIYSDGSNLLRVVNPGDYSLARTVEVTESGRPVSLLNELEWINGEVWANVWQSDRIVTIDPATGNVTGSIDLSGLLPAEEYGEGTDVLNGIAFDRRDGGIWVTGKRWPYLYRIELKPASTPPPLLTRPHS</sequence>
<proteinExistence type="predicted"/>
<keyword evidence="3" id="KW-1185">Reference proteome</keyword>
<keyword evidence="1" id="KW-0732">Signal</keyword>
<organism evidence="2 3">
    <name type="scientific">Parahalioglobus pacificus</name>
    <dbReference type="NCBI Taxonomy" id="930806"/>
    <lineage>
        <taxon>Bacteria</taxon>
        <taxon>Pseudomonadati</taxon>
        <taxon>Pseudomonadota</taxon>
        <taxon>Gammaproteobacteria</taxon>
        <taxon>Cellvibrionales</taxon>
        <taxon>Halieaceae</taxon>
        <taxon>Parahalioglobus</taxon>
    </lineage>
</organism>